<protein>
    <submittedName>
        <fullName evidence="8">ATP-binding cassette domain-containing protein</fullName>
    </submittedName>
</protein>
<feature type="transmembrane region" description="Helical" evidence="5">
    <location>
        <begin position="84"/>
        <end position="102"/>
    </location>
</feature>
<dbReference type="KEGG" id="eke:EK0264_11355"/>
<dbReference type="PROSITE" id="PS50929">
    <property type="entry name" value="ABC_TM1F"/>
    <property type="match status" value="1"/>
</dbReference>
<dbReference type="GO" id="GO:0005886">
    <property type="term" value="C:plasma membrane"/>
    <property type="evidence" value="ECO:0007669"/>
    <property type="project" value="UniProtKB-SubCell"/>
</dbReference>
<evidence type="ECO:0000313" key="8">
    <source>
        <dbReference type="EMBL" id="QHC00822.1"/>
    </source>
</evidence>
<dbReference type="Proteomes" id="UP000463857">
    <property type="component" value="Chromosome"/>
</dbReference>
<dbReference type="CDD" id="cd07346">
    <property type="entry name" value="ABC_6TM_exporters"/>
    <property type="match status" value="1"/>
</dbReference>
<evidence type="ECO:0000256" key="5">
    <source>
        <dbReference type="SAM" id="Phobius"/>
    </source>
</evidence>
<dbReference type="InterPro" id="IPR017871">
    <property type="entry name" value="ABC_transporter-like_CS"/>
</dbReference>
<dbReference type="PANTHER" id="PTHR43394">
    <property type="entry name" value="ATP-DEPENDENT PERMEASE MDL1, MITOCHONDRIAL"/>
    <property type="match status" value="1"/>
</dbReference>
<evidence type="ECO:0000256" key="4">
    <source>
        <dbReference type="ARBA" id="ARBA00023136"/>
    </source>
</evidence>
<comment type="subcellular location">
    <subcellularLocation>
        <location evidence="1">Cell membrane</location>
        <topology evidence="1">Multi-pass membrane protein</topology>
    </subcellularLocation>
</comment>
<dbReference type="OrthoDB" id="4966664at2"/>
<dbReference type="PROSITE" id="PS00211">
    <property type="entry name" value="ABC_TRANSPORTER_1"/>
    <property type="match status" value="1"/>
</dbReference>
<dbReference type="EMBL" id="CP047156">
    <property type="protein sequence ID" value="QHC00822.1"/>
    <property type="molecule type" value="Genomic_DNA"/>
</dbReference>
<dbReference type="SUPFAM" id="SSF52540">
    <property type="entry name" value="P-loop containing nucleoside triphosphate hydrolases"/>
    <property type="match status" value="1"/>
</dbReference>
<organism evidence="8 9">
    <name type="scientific">Epidermidibacterium keratini</name>
    <dbReference type="NCBI Taxonomy" id="1891644"/>
    <lineage>
        <taxon>Bacteria</taxon>
        <taxon>Bacillati</taxon>
        <taxon>Actinomycetota</taxon>
        <taxon>Actinomycetes</taxon>
        <taxon>Sporichthyales</taxon>
        <taxon>Sporichthyaceae</taxon>
        <taxon>Epidermidibacterium</taxon>
    </lineage>
</organism>
<reference evidence="8 9" key="1">
    <citation type="journal article" date="2018" name="Int. J. Syst. Evol. Microbiol.">
        <title>Epidermidibacterium keratini gen. nov., sp. nov., a member of the family Sporichthyaceae, isolated from keratin epidermis.</title>
        <authorList>
            <person name="Lee D.G."/>
            <person name="Trujillo M.E."/>
            <person name="Kang S."/>
            <person name="Nam J.J."/>
            <person name="Kim Y.J."/>
        </authorList>
    </citation>
    <scope>NUCLEOTIDE SEQUENCE [LARGE SCALE GENOMIC DNA]</scope>
    <source>
        <strain evidence="8 9">EPI-7</strain>
    </source>
</reference>
<evidence type="ECO:0000256" key="2">
    <source>
        <dbReference type="ARBA" id="ARBA00022692"/>
    </source>
</evidence>
<keyword evidence="4 5" id="KW-0472">Membrane</keyword>
<dbReference type="RefSeq" id="WP_159545683.1">
    <property type="nucleotide sequence ID" value="NZ_CP047156.1"/>
</dbReference>
<dbReference type="InterPro" id="IPR003439">
    <property type="entry name" value="ABC_transporter-like_ATP-bd"/>
</dbReference>
<dbReference type="GO" id="GO:0015421">
    <property type="term" value="F:ABC-type oligopeptide transporter activity"/>
    <property type="evidence" value="ECO:0007669"/>
    <property type="project" value="TreeGrafter"/>
</dbReference>
<dbReference type="SUPFAM" id="SSF90123">
    <property type="entry name" value="ABC transporter transmembrane region"/>
    <property type="match status" value="1"/>
</dbReference>
<feature type="domain" description="ABC transmembrane type-1" evidence="7">
    <location>
        <begin position="48"/>
        <end position="327"/>
    </location>
</feature>
<feature type="transmembrane region" description="Helical" evidence="5">
    <location>
        <begin position="46"/>
        <end position="72"/>
    </location>
</feature>
<dbReference type="InterPro" id="IPR027417">
    <property type="entry name" value="P-loop_NTPase"/>
</dbReference>
<dbReference type="InParanoid" id="A0A7L4YP64"/>
<dbReference type="Pfam" id="PF00664">
    <property type="entry name" value="ABC_membrane"/>
    <property type="match status" value="1"/>
</dbReference>
<dbReference type="PROSITE" id="PS50893">
    <property type="entry name" value="ABC_TRANSPORTER_2"/>
    <property type="match status" value="1"/>
</dbReference>
<feature type="transmembrane region" description="Helical" evidence="5">
    <location>
        <begin position="184"/>
        <end position="201"/>
    </location>
</feature>
<evidence type="ECO:0000256" key="3">
    <source>
        <dbReference type="ARBA" id="ARBA00022989"/>
    </source>
</evidence>
<dbReference type="AlphaFoldDB" id="A0A7L4YP64"/>
<dbReference type="InterPro" id="IPR036640">
    <property type="entry name" value="ABC1_TM_sf"/>
</dbReference>
<dbReference type="GO" id="GO:0016887">
    <property type="term" value="F:ATP hydrolysis activity"/>
    <property type="evidence" value="ECO:0007669"/>
    <property type="project" value="InterPro"/>
</dbReference>
<gene>
    <name evidence="8" type="ORF">EK0264_11355</name>
</gene>
<feature type="transmembrane region" description="Helical" evidence="5">
    <location>
        <begin position="155"/>
        <end position="178"/>
    </location>
</feature>
<dbReference type="Gene3D" id="3.40.50.300">
    <property type="entry name" value="P-loop containing nucleotide triphosphate hydrolases"/>
    <property type="match status" value="1"/>
</dbReference>
<dbReference type="InterPro" id="IPR011527">
    <property type="entry name" value="ABC1_TM_dom"/>
</dbReference>
<name>A0A7L4YP64_9ACTN</name>
<proteinExistence type="predicted"/>
<feature type="domain" description="ABC transporter" evidence="6">
    <location>
        <begin position="357"/>
        <end position="565"/>
    </location>
</feature>
<dbReference type="InterPro" id="IPR039421">
    <property type="entry name" value="Type_1_exporter"/>
</dbReference>
<dbReference type="PANTHER" id="PTHR43394:SF1">
    <property type="entry name" value="ATP-BINDING CASSETTE SUB-FAMILY B MEMBER 10, MITOCHONDRIAL"/>
    <property type="match status" value="1"/>
</dbReference>
<evidence type="ECO:0000256" key="1">
    <source>
        <dbReference type="ARBA" id="ARBA00004651"/>
    </source>
</evidence>
<dbReference type="GO" id="GO:0005524">
    <property type="term" value="F:ATP binding"/>
    <property type="evidence" value="ECO:0007669"/>
    <property type="project" value="UniProtKB-KW"/>
</dbReference>
<feature type="transmembrane region" description="Helical" evidence="5">
    <location>
        <begin position="270"/>
        <end position="294"/>
    </location>
</feature>
<evidence type="ECO:0000259" key="7">
    <source>
        <dbReference type="PROSITE" id="PS50929"/>
    </source>
</evidence>
<dbReference type="Pfam" id="PF00005">
    <property type="entry name" value="ABC_tran"/>
    <property type="match status" value="1"/>
</dbReference>
<evidence type="ECO:0000259" key="6">
    <source>
        <dbReference type="PROSITE" id="PS50893"/>
    </source>
</evidence>
<keyword evidence="3 5" id="KW-1133">Transmembrane helix</keyword>
<keyword evidence="9" id="KW-1185">Reference proteome</keyword>
<sequence length="567" mass="59140">MSVLTRLRGPWFAPPDTPYSIREIAVDDDTTARSLTVRSILAPRRFAVGGAILSMLHQVGEALVPVLAGLTIDNAIRAGDGGQLALWLVLLALDFALLSYAYRFGSRLAQSAMEAVRQQLRVRVAARLLDSRGSTGGDRLPGVALSITNSDVDRLSIAVALGVYPPGQIAAIVVGGAILLSISWPLGLFVLIGVPLLVIALDRSGEPLRRRSDAEQELAATAAGQAADLMSGYRIVKGMRGERAAEGRYGQVSQQALGAAEQARGAYGGYLGLASIATGLFLAVVGTTAGLLTVNGSMTIAELVTVAGLTQFLMSPVGSLATYVGMLWSRGLASAGRILTVLQEPPRHAGSGQPRDSDEPGVLELSGVLGDGRSGLSLRVEPGEFVVVRGDSAAAAELFGVLAARRSRDAQVEYDGVGYAELDPQWRRGHVLAAAHEAGLFPGSILDNVDLGRASRERALAALDAAGCRELIDGLPDGVATAIGEDGIGLSGGQRQRVALARAIAADPPVLVLHDPTTAVDSVTEAQIALQLKEVRRGRTTVVITDAPAFRAVADRVVELAMSEVGR</sequence>
<keyword evidence="8" id="KW-0067">ATP-binding</keyword>
<keyword evidence="8" id="KW-0547">Nucleotide-binding</keyword>
<accession>A0A7L4YP64</accession>
<keyword evidence="2 5" id="KW-0812">Transmembrane</keyword>
<evidence type="ECO:0000313" key="9">
    <source>
        <dbReference type="Proteomes" id="UP000463857"/>
    </source>
</evidence>
<feature type="transmembrane region" description="Helical" evidence="5">
    <location>
        <begin position="306"/>
        <end position="328"/>
    </location>
</feature>
<dbReference type="Gene3D" id="1.20.1560.10">
    <property type="entry name" value="ABC transporter type 1, transmembrane domain"/>
    <property type="match status" value="1"/>
</dbReference>